<dbReference type="Gene3D" id="3.40.50.720">
    <property type="entry name" value="NAD(P)-binding Rossmann-like Domain"/>
    <property type="match status" value="2"/>
</dbReference>
<proteinExistence type="inferred from homology"/>
<organism evidence="6 7">
    <name type="scientific">Ascoidea rubescens DSM 1968</name>
    <dbReference type="NCBI Taxonomy" id="1344418"/>
    <lineage>
        <taxon>Eukaryota</taxon>
        <taxon>Fungi</taxon>
        <taxon>Dikarya</taxon>
        <taxon>Ascomycota</taxon>
        <taxon>Saccharomycotina</taxon>
        <taxon>Saccharomycetes</taxon>
        <taxon>Ascoideaceae</taxon>
        <taxon>Ascoidea</taxon>
    </lineage>
</organism>
<feature type="domain" description="D-isomer specific 2-hydroxyacid dehydrogenase catalytic" evidence="4">
    <location>
        <begin position="6"/>
        <end position="301"/>
    </location>
</feature>
<gene>
    <name evidence="6" type="ORF">ASCRUDRAFT_75924</name>
</gene>
<dbReference type="GO" id="GO:0005829">
    <property type="term" value="C:cytosol"/>
    <property type="evidence" value="ECO:0007669"/>
    <property type="project" value="TreeGrafter"/>
</dbReference>
<dbReference type="InterPro" id="IPR006140">
    <property type="entry name" value="D-isomer_DH_NAD-bd"/>
</dbReference>
<comment type="similarity">
    <text evidence="3">Belongs to the D-isomer specific 2-hydroxyacid dehydrogenase family.</text>
</comment>
<dbReference type="STRING" id="1344418.A0A1D2VHX9"/>
<dbReference type="InParanoid" id="A0A1D2VHX9"/>
<name>A0A1D2VHX9_9ASCO</name>
<protein>
    <submittedName>
        <fullName evidence="6">Uncharacterized protein</fullName>
    </submittedName>
</protein>
<evidence type="ECO:0000313" key="6">
    <source>
        <dbReference type="EMBL" id="ODV61222.1"/>
    </source>
</evidence>
<accession>A0A1D2VHX9</accession>
<evidence type="ECO:0000259" key="5">
    <source>
        <dbReference type="Pfam" id="PF02826"/>
    </source>
</evidence>
<dbReference type="InterPro" id="IPR050223">
    <property type="entry name" value="D-isomer_2-hydroxyacid_DH"/>
</dbReference>
<evidence type="ECO:0000256" key="3">
    <source>
        <dbReference type="RuleBase" id="RU003719"/>
    </source>
</evidence>
<evidence type="ECO:0000256" key="2">
    <source>
        <dbReference type="ARBA" id="ARBA00023027"/>
    </source>
</evidence>
<evidence type="ECO:0000313" key="7">
    <source>
        <dbReference type="Proteomes" id="UP000095038"/>
    </source>
</evidence>
<keyword evidence="7" id="KW-1185">Reference proteome</keyword>
<dbReference type="Pfam" id="PF00389">
    <property type="entry name" value="2-Hacid_dh"/>
    <property type="match status" value="1"/>
</dbReference>
<dbReference type="SUPFAM" id="SSF51735">
    <property type="entry name" value="NAD(P)-binding Rossmann-fold domains"/>
    <property type="match status" value="1"/>
</dbReference>
<dbReference type="GeneID" id="30966909"/>
<evidence type="ECO:0000256" key="1">
    <source>
        <dbReference type="ARBA" id="ARBA00023002"/>
    </source>
</evidence>
<dbReference type="Pfam" id="PF02826">
    <property type="entry name" value="2-Hacid_dh_C"/>
    <property type="match status" value="1"/>
</dbReference>
<dbReference type="RefSeq" id="XP_020047529.1">
    <property type="nucleotide sequence ID" value="XM_020193273.1"/>
</dbReference>
<dbReference type="AlphaFoldDB" id="A0A1D2VHX9"/>
<dbReference type="EMBL" id="KV454480">
    <property type="protein sequence ID" value="ODV61222.1"/>
    <property type="molecule type" value="Genomic_DNA"/>
</dbReference>
<dbReference type="GO" id="GO:0051287">
    <property type="term" value="F:NAD binding"/>
    <property type="evidence" value="ECO:0007669"/>
    <property type="project" value="InterPro"/>
</dbReference>
<keyword evidence="1 3" id="KW-0560">Oxidoreductase</keyword>
<evidence type="ECO:0000259" key="4">
    <source>
        <dbReference type="Pfam" id="PF00389"/>
    </source>
</evidence>
<keyword evidence="2" id="KW-0520">NAD</keyword>
<dbReference type="GO" id="GO:0030267">
    <property type="term" value="F:glyoxylate reductase (NADPH) activity"/>
    <property type="evidence" value="ECO:0007669"/>
    <property type="project" value="TreeGrafter"/>
</dbReference>
<sequence>MNGILKIDRDFIDHFPSTLKVIATSSNGYDHYDIDYLTKKGIIFCNTPSLAADQVADLALYSTISAFRFTSIVENNFRTSLNAAGNAFLSRKELESDSFDNETGMPVLKPNLASTPPFFSLGDYIGGKRVYSLENRIAGIVGLGAIGKFLAYKLNLVGMKIHYTKTTELTKEEHLNFHFPLTYHQSFEDIAKVSDILIFCLPLTKETKHLLRKETIGLCKDGVKIVNISRGQIINENDLVEALENGKISYAALDVFENEPNIHPKLLKRWDCTITPHIGSSTVENLQLSAHCCQNNICDILLKNGPGITNINKLA</sequence>
<dbReference type="GO" id="GO:0016618">
    <property type="term" value="F:hydroxypyruvate reductase [NAD(P)H] activity"/>
    <property type="evidence" value="ECO:0007669"/>
    <property type="project" value="TreeGrafter"/>
</dbReference>
<dbReference type="PANTHER" id="PTHR10996">
    <property type="entry name" value="2-HYDROXYACID DEHYDROGENASE-RELATED"/>
    <property type="match status" value="1"/>
</dbReference>
<dbReference type="PANTHER" id="PTHR10996:SF178">
    <property type="entry name" value="2-HYDROXYACID DEHYDROGENASE YGL185C-RELATED"/>
    <property type="match status" value="1"/>
</dbReference>
<dbReference type="SUPFAM" id="SSF52283">
    <property type="entry name" value="Formate/glycerate dehydrogenase catalytic domain-like"/>
    <property type="match status" value="1"/>
</dbReference>
<dbReference type="InterPro" id="IPR006139">
    <property type="entry name" value="D-isomer_2_OHA_DH_cat_dom"/>
</dbReference>
<feature type="domain" description="D-isomer specific 2-hydroxyacid dehydrogenase NAD-binding" evidence="5">
    <location>
        <begin position="130"/>
        <end position="279"/>
    </location>
</feature>
<dbReference type="OrthoDB" id="298012at2759"/>
<dbReference type="FunCoup" id="A0A1D2VHX9">
    <property type="interactions" value="28"/>
</dbReference>
<dbReference type="Proteomes" id="UP000095038">
    <property type="component" value="Unassembled WGS sequence"/>
</dbReference>
<reference evidence="7" key="1">
    <citation type="submission" date="2016-05" db="EMBL/GenBank/DDBJ databases">
        <title>Comparative genomics of biotechnologically important yeasts.</title>
        <authorList>
            <consortium name="DOE Joint Genome Institute"/>
            <person name="Riley R."/>
            <person name="Haridas S."/>
            <person name="Wolfe K.H."/>
            <person name="Lopes M.R."/>
            <person name="Hittinger C.T."/>
            <person name="Goker M."/>
            <person name="Salamov A."/>
            <person name="Wisecaver J."/>
            <person name="Long T.M."/>
            <person name="Aerts A.L."/>
            <person name="Barry K."/>
            <person name="Choi C."/>
            <person name="Clum A."/>
            <person name="Coughlan A.Y."/>
            <person name="Deshpande S."/>
            <person name="Douglass A.P."/>
            <person name="Hanson S.J."/>
            <person name="Klenk H.-P."/>
            <person name="Labutti K."/>
            <person name="Lapidus A."/>
            <person name="Lindquist E."/>
            <person name="Lipzen A."/>
            <person name="Meier-Kolthoff J.P."/>
            <person name="Ohm R.A."/>
            <person name="Otillar R.P."/>
            <person name="Pangilinan J."/>
            <person name="Peng Y."/>
            <person name="Rokas A."/>
            <person name="Rosa C.A."/>
            <person name="Scheuner C."/>
            <person name="Sibirny A.A."/>
            <person name="Slot J.C."/>
            <person name="Stielow J.B."/>
            <person name="Sun H."/>
            <person name="Kurtzman C.P."/>
            <person name="Blackwell M."/>
            <person name="Grigoriev I.V."/>
            <person name="Jeffries T.W."/>
        </authorList>
    </citation>
    <scope>NUCLEOTIDE SEQUENCE [LARGE SCALE GENOMIC DNA]</scope>
    <source>
        <strain evidence="7">DSM 1968</strain>
    </source>
</reference>
<dbReference type="InterPro" id="IPR036291">
    <property type="entry name" value="NAD(P)-bd_dom_sf"/>
</dbReference>